<dbReference type="PRINTS" id="PR00405">
    <property type="entry name" value="REVINTRACTNG"/>
</dbReference>
<name>A0AAV0MDW9_9ROSI</name>
<feature type="region of interest" description="Disordered" evidence="5">
    <location>
        <begin position="853"/>
        <end position="880"/>
    </location>
</feature>
<dbReference type="PANTHER" id="PTHR46085:SF16">
    <property type="entry name" value="ARFGAP_RECO-LIKE ZINC FINGER DOMAIN-CONTAINING PROTEIN"/>
    <property type="match status" value="1"/>
</dbReference>
<dbReference type="GO" id="GO:0005096">
    <property type="term" value="F:GTPase activator activity"/>
    <property type="evidence" value="ECO:0007669"/>
    <property type="project" value="InterPro"/>
</dbReference>
<dbReference type="EMBL" id="CAMGYJ010000007">
    <property type="protein sequence ID" value="CAI0444610.1"/>
    <property type="molecule type" value="Genomic_DNA"/>
</dbReference>
<feature type="compositionally biased region" description="Polar residues" evidence="5">
    <location>
        <begin position="630"/>
        <end position="660"/>
    </location>
</feature>
<dbReference type="Pfam" id="PF01412">
    <property type="entry name" value="ArfGap"/>
    <property type="match status" value="1"/>
</dbReference>
<keyword evidence="1" id="KW-0479">Metal-binding</keyword>
<dbReference type="InterPro" id="IPR044820">
    <property type="entry name" value="AGD14-like"/>
</dbReference>
<evidence type="ECO:0000256" key="2">
    <source>
        <dbReference type="ARBA" id="ARBA00022771"/>
    </source>
</evidence>
<feature type="compositionally biased region" description="Low complexity" evidence="5">
    <location>
        <begin position="661"/>
        <end position="674"/>
    </location>
</feature>
<dbReference type="GO" id="GO:0008270">
    <property type="term" value="F:zinc ion binding"/>
    <property type="evidence" value="ECO:0007669"/>
    <property type="project" value="UniProtKB-KW"/>
</dbReference>
<feature type="domain" description="Arf-GAP" evidence="6">
    <location>
        <begin position="45"/>
        <end position="163"/>
    </location>
</feature>
<proteinExistence type="predicted"/>
<evidence type="ECO:0000313" key="7">
    <source>
        <dbReference type="EMBL" id="CAI0444610.1"/>
    </source>
</evidence>
<keyword evidence="8" id="KW-1185">Reference proteome</keyword>
<keyword evidence="2 4" id="KW-0863">Zinc-finger</keyword>
<keyword evidence="3" id="KW-0862">Zinc</keyword>
<dbReference type="InterPro" id="IPR037278">
    <property type="entry name" value="ARFGAP/RecO"/>
</dbReference>
<accession>A0AAV0MDW9</accession>
<feature type="non-terminal residue" evidence="7">
    <location>
        <position position="1"/>
    </location>
</feature>
<organism evidence="7 8">
    <name type="scientific">Linum tenue</name>
    <dbReference type="NCBI Taxonomy" id="586396"/>
    <lineage>
        <taxon>Eukaryota</taxon>
        <taxon>Viridiplantae</taxon>
        <taxon>Streptophyta</taxon>
        <taxon>Embryophyta</taxon>
        <taxon>Tracheophyta</taxon>
        <taxon>Spermatophyta</taxon>
        <taxon>Magnoliopsida</taxon>
        <taxon>eudicotyledons</taxon>
        <taxon>Gunneridae</taxon>
        <taxon>Pentapetalae</taxon>
        <taxon>rosids</taxon>
        <taxon>fabids</taxon>
        <taxon>Malpighiales</taxon>
        <taxon>Linaceae</taxon>
        <taxon>Linum</taxon>
    </lineage>
</organism>
<dbReference type="FunFam" id="1.10.220.150:FF:000005">
    <property type="entry name" value="Arf-GAP domain and FG repeat-containing protein 1"/>
    <property type="match status" value="1"/>
</dbReference>
<dbReference type="InterPro" id="IPR001164">
    <property type="entry name" value="ArfGAP_dom"/>
</dbReference>
<feature type="region of interest" description="Disordered" evidence="5">
    <location>
        <begin position="630"/>
        <end position="697"/>
    </location>
</feature>
<dbReference type="PANTHER" id="PTHR46085">
    <property type="entry name" value="ARFGAP/RECO-RELATED"/>
    <property type="match status" value="1"/>
</dbReference>
<dbReference type="CDD" id="cd08838">
    <property type="entry name" value="ArfGap_AGFG"/>
    <property type="match status" value="1"/>
</dbReference>
<sequence length="880" mass="96119">GFRVVFNQPQKLYIFTFFLCSQTDRRRLGLLIPMVKKEKEEDKIEKTIRGLLKLPENRRCINCSSLGPQYVCTTFLTFVCTNCSGVHREFTHRVKSVSMAKFSYEEVSALQAGGNERAREIYFKDWNEHRNSYPDGSNLHKLRDFIKHVYVERKYTGERSNEKLRKLRLADNDERYDGRKGGGIYYGRSPSYAMARSSALGMTRSPSYEVTRSPGYEVTRSPSFDNRRNGRDRYGPSRWSSERSFKYYYDEMRSPSYTPESSRYGGGLKKSPVRFEVVDDRFRDNESRSGQSSNSSRLSYKESRSECRSRSPDSEKTIDGSKSAVVPPTQTVPPVNVGKQSRISEGKEADQASKLNSLLMQKAFISIATPSAIKAPTDNTIAEAKSQTLESLIDLDNDSMSPKVVVVAPPPQATEAQPSVNSSIESFVKKEPLAPKPNSVEFLLFELSTPSVTPSAANVSERDTTPPLTISEGSIAALGASSDGSTSMGVSAKCDHLGSSTIESAQNLLADNVSTAGSSDKMSLVPYDVPKRASLAEPYRQSLSLFDAFGGSLFPSAANLPVQPSSGGGASEATPDFFQESSFTANNGDKVKYQEKADNIPSLTVGSTESGQTTSAFVAQTNNQPCTSLESCTVQGPSGASVEHASQNISQSAQESNSGVQKPSTTSSQQISQPAEESNSGVQKPSTIASETKASGRQELPVDLFASSFMPTTGPSPSWKYGSSPYDMGFGTQYYHNPMQVMAYPNPVKSTNPFDDNSQRQAHPYPAMGNFGGAPPPNVQHRPILFPSSSTGHISSAMIPDSSRIPSQSFPFESTISSGPYVEHQVLMNLSPFRQQGGSFGIDEDAFSSLNMVQQQRPDGENSFHVRQNSLPSRGGNPFG</sequence>
<feature type="region of interest" description="Disordered" evidence="5">
    <location>
        <begin position="203"/>
        <end position="237"/>
    </location>
</feature>
<evidence type="ECO:0000256" key="5">
    <source>
        <dbReference type="SAM" id="MobiDB-lite"/>
    </source>
</evidence>
<evidence type="ECO:0000256" key="3">
    <source>
        <dbReference type="ARBA" id="ARBA00022833"/>
    </source>
</evidence>
<feature type="compositionally biased region" description="Basic and acidic residues" evidence="5">
    <location>
        <begin position="299"/>
        <end position="319"/>
    </location>
</feature>
<gene>
    <name evidence="7" type="ORF">LITE_LOCUS28169</name>
</gene>
<feature type="region of interest" description="Disordered" evidence="5">
    <location>
        <begin position="281"/>
        <end position="349"/>
    </location>
</feature>
<feature type="compositionally biased region" description="Polar residues" evidence="5">
    <location>
        <begin position="675"/>
        <end position="695"/>
    </location>
</feature>
<dbReference type="SUPFAM" id="SSF57863">
    <property type="entry name" value="ArfGap/RecO-like zinc finger"/>
    <property type="match status" value="1"/>
</dbReference>
<feature type="region of interest" description="Disordered" evidence="5">
    <location>
        <begin position="453"/>
        <end position="472"/>
    </location>
</feature>
<dbReference type="PROSITE" id="PS50115">
    <property type="entry name" value="ARFGAP"/>
    <property type="match status" value="1"/>
</dbReference>
<evidence type="ECO:0000313" key="8">
    <source>
        <dbReference type="Proteomes" id="UP001154282"/>
    </source>
</evidence>
<comment type="caution">
    <text evidence="7">The sequence shown here is derived from an EMBL/GenBank/DDBJ whole genome shotgun (WGS) entry which is preliminary data.</text>
</comment>
<protein>
    <recommendedName>
        <fullName evidence="6">Arf-GAP domain-containing protein</fullName>
    </recommendedName>
</protein>
<dbReference type="Proteomes" id="UP001154282">
    <property type="component" value="Unassembled WGS sequence"/>
</dbReference>
<evidence type="ECO:0000259" key="6">
    <source>
        <dbReference type="PROSITE" id="PS50115"/>
    </source>
</evidence>
<dbReference type="InterPro" id="IPR038508">
    <property type="entry name" value="ArfGAP_dom_sf"/>
</dbReference>
<dbReference type="AlphaFoldDB" id="A0AAV0MDW9"/>
<feature type="compositionally biased region" description="Basic and acidic residues" evidence="5">
    <location>
        <begin position="225"/>
        <end position="237"/>
    </location>
</feature>
<evidence type="ECO:0000256" key="4">
    <source>
        <dbReference type="PROSITE-ProRule" id="PRU00288"/>
    </source>
</evidence>
<dbReference type="Gene3D" id="1.10.220.150">
    <property type="entry name" value="Arf GTPase activating protein"/>
    <property type="match status" value="1"/>
</dbReference>
<reference evidence="7" key="1">
    <citation type="submission" date="2022-08" db="EMBL/GenBank/DDBJ databases">
        <authorList>
            <person name="Gutierrez-Valencia J."/>
        </authorList>
    </citation>
    <scope>NUCLEOTIDE SEQUENCE</scope>
</reference>
<feature type="compositionally biased region" description="Low complexity" evidence="5">
    <location>
        <begin position="325"/>
        <end position="335"/>
    </location>
</feature>
<dbReference type="SMART" id="SM00105">
    <property type="entry name" value="ArfGap"/>
    <property type="match status" value="1"/>
</dbReference>
<evidence type="ECO:0000256" key="1">
    <source>
        <dbReference type="ARBA" id="ARBA00022723"/>
    </source>
</evidence>
<feature type="compositionally biased region" description="Low complexity" evidence="5">
    <location>
        <begin position="288"/>
        <end position="298"/>
    </location>
</feature>